<dbReference type="HOGENOM" id="CLU_2980370_0_0_1"/>
<reference evidence="1 2" key="1">
    <citation type="journal article" date="2003" name="Science">
        <title>Finding functional features in Saccharomyces genomes by phylogenetic footprinting.</title>
        <authorList>
            <person name="Cliften P.F."/>
            <person name="Sudarsanam P."/>
            <person name="Desikan A."/>
            <person name="Fulton L."/>
            <person name="Fulton B."/>
            <person name="Majors J."/>
            <person name="Waterston R."/>
            <person name="Cohen B.A."/>
            <person name="Johnston M."/>
        </authorList>
    </citation>
    <scope>NUCLEOTIDE SEQUENCE [LARGE SCALE GENOMIC DNA]</scope>
    <source>
        <strain evidence="2">ATCC MYA-4449 / AS 2.2408 / CBS 8840 / NBRC 1802 / NCYC 2889</strain>
    </source>
</reference>
<protein>
    <submittedName>
        <fullName evidence="1">RSF2-like protein</fullName>
    </submittedName>
</protein>
<comment type="caution">
    <text evidence="1">The sequence shown here is derived from an EMBL/GenBank/DDBJ whole genome shotgun (WGS) entry which is preliminary data.</text>
</comment>
<organism evidence="1 2">
    <name type="scientific">Saccharomyces kudriavzevii (strain ATCC MYA-4449 / AS 2.2408 / CBS 8840 / NBRC 1802 / NCYC 2889)</name>
    <name type="common">Yeast</name>
    <dbReference type="NCBI Taxonomy" id="226230"/>
    <lineage>
        <taxon>Eukaryota</taxon>
        <taxon>Fungi</taxon>
        <taxon>Dikarya</taxon>
        <taxon>Ascomycota</taxon>
        <taxon>Saccharomycotina</taxon>
        <taxon>Saccharomycetes</taxon>
        <taxon>Saccharomycetales</taxon>
        <taxon>Saccharomycetaceae</taxon>
        <taxon>Saccharomyces</taxon>
    </lineage>
</organism>
<evidence type="ECO:0000313" key="1">
    <source>
        <dbReference type="EMBL" id="EJT41999.1"/>
    </source>
</evidence>
<evidence type="ECO:0000313" key="2">
    <source>
        <dbReference type="Proteomes" id="UP000002753"/>
    </source>
</evidence>
<dbReference type="EMBL" id="AACI03001802">
    <property type="protein sequence ID" value="EJT41999.1"/>
    <property type="molecule type" value="Genomic_DNA"/>
</dbReference>
<dbReference type="Proteomes" id="UP000002753">
    <property type="component" value="Unassembled WGS sequence"/>
</dbReference>
<gene>
    <name evidence="1" type="primary">YJR127C</name>
    <name evidence="1" type="ORF">SKUD_150302</name>
</gene>
<proteinExistence type="predicted"/>
<dbReference type="AlphaFoldDB" id="J6ECI1"/>
<reference evidence="2" key="2">
    <citation type="journal article" date="2011" name="G3 (Bethesda)">
        <title>The awesome power of yeast evolutionary genetics: New genome sequences and strain resources for the Saccharomyces sensu stricto genus.</title>
        <authorList>
            <person name="Scannell D.R."/>
            <person name="Zill O.A."/>
            <person name="Rokas A."/>
            <person name="Payen C."/>
            <person name="Dunham M.J."/>
            <person name="Eisen M.B."/>
            <person name="Rine J."/>
            <person name="Johnston M."/>
            <person name="Hittinger C.T."/>
        </authorList>
    </citation>
    <scope>GENOME REANNOTATION</scope>
    <source>
        <strain evidence="2">ATCC MYA-4449 / AS 2.2408 / CBS 8840 / NBRC 1802 / NCYC 2889</strain>
    </source>
</reference>
<name>J6ECI1_SACK1</name>
<sequence>MACFGLYSGLGQGARAVCIHSAAARISVDDFVPCCWHFSVCLSFSGLTLHILERKTKN</sequence>
<accession>J6ECI1</accession>
<keyword evidence="2" id="KW-1185">Reference proteome</keyword>